<protein>
    <submittedName>
        <fullName evidence="2">Uncharacterized protein</fullName>
    </submittedName>
</protein>
<reference evidence="2 3" key="1">
    <citation type="journal article" date="2015" name="Sci. Rep.">
        <title>The power of single molecule real-time sequencing technology in the de novo assembly of a eukaryotic genome.</title>
        <authorList>
            <person name="Sakai H."/>
            <person name="Naito K."/>
            <person name="Ogiso-Tanaka E."/>
            <person name="Takahashi Y."/>
            <person name="Iseki K."/>
            <person name="Muto C."/>
            <person name="Satou K."/>
            <person name="Teruya K."/>
            <person name="Shiroma A."/>
            <person name="Shimoji M."/>
            <person name="Hirano T."/>
            <person name="Itoh T."/>
            <person name="Kaga A."/>
            <person name="Tomooka N."/>
        </authorList>
    </citation>
    <scope>NUCLEOTIDE SEQUENCE [LARGE SCALE GENOMIC DNA]</scope>
    <source>
        <strain evidence="3">cv. Shumari</strain>
    </source>
</reference>
<dbReference type="InterPro" id="IPR044811">
    <property type="entry name" value="DME/ROS1"/>
</dbReference>
<evidence type="ECO:0000313" key="3">
    <source>
        <dbReference type="Proteomes" id="UP000291084"/>
    </source>
</evidence>
<feature type="region of interest" description="Disordered" evidence="1">
    <location>
        <begin position="89"/>
        <end position="109"/>
    </location>
</feature>
<keyword evidence="3" id="KW-1185">Reference proteome</keyword>
<dbReference type="AlphaFoldDB" id="A0A0S3RYZ5"/>
<dbReference type="EMBL" id="AP015037">
    <property type="protein sequence ID" value="BAT85817.1"/>
    <property type="molecule type" value="Genomic_DNA"/>
</dbReference>
<feature type="compositionally biased region" description="Basic residues" evidence="1">
    <location>
        <begin position="192"/>
        <end position="205"/>
    </location>
</feature>
<dbReference type="PANTHER" id="PTHR46213:SF13">
    <property type="entry name" value="DEMETER-LIKE PROTEIN 2-RELATED"/>
    <property type="match status" value="1"/>
</dbReference>
<organism evidence="2 3">
    <name type="scientific">Vigna angularis var. angularis</name>
    <dbReference type="NCBI Taxonomy" id="157739"/>
    <lineage>
        <taxon>Eukaryota</taxon>
        <taxon>Viridiplantae</taxon>
        <taxon>Streptophyta</taxon>
        <taxon>Embryophyta</taxon>
        <taxon>Tracheophyta</taxon>
        <taxon>Spermatophyta</taxon>
        <taxon>Magnoliopsida</taxon>
        <taxon>eudicotyledons</taxon>
        <taxon>Gunneridae</taxon>
        <taxon>Pentapetalae</taxon>
        <taxon>rosids</taxon>
        <taxon>fabids</taxon>
        <taxon>Fabales</taxon>
        <taxon>Fabaceae</taxon>
        <taxon>Papilionoideae</taxon>
        <taxon>50 kb inversion clade</taxon>
        <taxon>NPAAA clade</taxon>
        <taxon>indigoferoid/millettioid clade</taxon>
        <taxon>Phaseoleae</taxon>
        <taxon>Vigna</taxon>
    </lineage>
</organism>
<feature type="compositionally biased region" description="Basic and acidic residues" evidence="1">
    <location>
        <begin position="227"/>
        <end position="237"/>
    </location>
</feature>
<proteinExistence type="predicted"/>
<accession>A0A0S3RYZ5</accession>
<dbReference type="PANTHER" id="PTHR46213">
    <property type="entry name" value="TRANSCRIPTIONAL ACTIVATOR DEMETER"/>
    <property type="match status" value="1"/>
</dbReference>
<name>A0A0S3RYZ5_PHAAN</name>
<dbReference type="GO" id="GO:0019104">
    <property type="term" value="F:DNA N-glycosylase activity"/>
    <property type="evidence" value="ECO:0007669"/>
    <property type="project" value="InterPro"/>
</dbReference>
<dbReference type="GO" id="GO:0035514">
    <property type="term" value="F:DNA demethylase activity"/>
    <property type="evidence" value="ECO:0007669"/>
    <property type="project" value="InterPro"/>
</dbReference>
<gene>
    <name evidence="2" type="primary">Vigan.04G340700</name>
    <name evidence="2" type="ORF">VIGAN_04340700</name>
</gene>
<feature type="compositionally biased region" description="Basic and acidic residues" evidence="1">
    <location>
        <begin position="171"/>
        <end position="191"/>
    </location>
</feature>
<feature type="region of interest" description="Disordered" evidence="1">
    <location>
        <begin position="121"/>
        <end position="237"/>
    </location>
</feature>
<evidence type="ECO:0000313" key="2">
    <source>
        <dbReference type="EMBL" id="BAT85817.1"/>
    </source>
</evidence>
<dbReference type="Proteomes" id="UP000291084">
    <property type="component" value="Chromosome 4"/>
</dbReference>
<dbReference type="GO" id="GO:0141166">
    <property type="term" value="P:chromosomal 5-methylcytosine DNA demethylation pathway"/>
    <property type="evidence" value="ECO:0007669"/>
    <property type="project" value="InterPro"/>
</dbReference>
<evidence type="ECO:0000256" key="1">
    <source>
        <dbReference type="SAM" id="MobiDB-lite"/>
    </source>
</evidence>
<sequence length="277" mass="31050">MTEEGQNSLCQGSIREGLHNIISSQLAGVVSQTSGDFPIDQNPEKVGSFSDSISEIEDLPSTAQFNIYYNRTSFRELLEMASSTMLHDVNGQRSKSTESFTGKSNQFIDLNHDNQIGNLEKSDAIPYTSETPATKEYTSEVTRNSGANCCDPLTIESDSKAAVANSQEQTQEPKQKEREKDVVNPNHEKRKGEGKKKSASVKPKSKKEEKKNFDWDSLRVQAQAQAGKREKTEKTMDSVDWDAVRRADVSEISKTIKERGMNNMLAERIQVEFQIMK</sequence>
<feature type="compositionally biased region" description="Basic and acidic residues" evidence="1">
    <location>
        <begin position="206"/>
        <end position="217"/>
    </location>
</feature>